<evidence type="ECO:0000313" key="3">
    <source>
        <dbReference type="Proteomes" id="UP000509448"/>
    </source>
</evidence>
<dbReference type="SUPFAM" id="SSF55021">
    <property type="entry name" value="ACT-like"/>
    <property type="match status" value="1"/>
</dbReference>
<proteinExistence type="predicted"/>
<reference evidence="2 3" key="1">
    <citation type="journal article" date="2019" name="ISME J.">
        <title>Isolation and characterization of a thermophilic sulfur- and iron-reducing thaumarchaeote from a terrestrial acidic hot spring.</title>
        <authorList>
            <person name="Kato S."/>
            <person name="Itoh T."/>
            <person name="Yuki M."/>
            <person name="Nagamori M."/>
            <person name="Ohnishi M."/>
            <person name="Uematsu K."/>
            <person name="Suzuki K."/>
            <person name="Takashina T."/>
            <person name="Ohkuma M."/>
        </authorList>
    </citation>
    <scope>NUCLEOTIDE SEQUENCE [LARGE SCALE GENOMIC DNA]</scope>
    <source>
        <strain evidence="2 3">NAS-02</strain>
    </source>
</reference>
<accession>A0A4P2VG50</accession>
<dbReference type="KEGG" id="ccai:NAS2_1507"/>
<dbReference type="Pfam" id="PF13840">
    <property type="entry name" value="ACT_7"/>
    <property type="match status" value="1"/>
</dbReference>
<feature type="domain" description="ACT" evidence="1">
    <location>
        <begin position="137"/>
        <end position="202"/>
    </location>
</feature>
<gene>
    <name evidence="2" type="ORF">NAS2_1507</name>
</gene>
<dbReference type="InterPro" id="IPR027795">
    <property type="entry name" value="CASTOR_ACT_dom"/>
</dbReference>
<dbReference type="PROSITE" id="PS51671">
    <property type="entry name" value="ACT"/>
    <property type="match status" value="1"/>
</dbReference>
<organism evidence="2 3">
    <name type="scientific">Conexivisphaera calida</name>
    <dbReference type="NCBI Taxonomy" id="1874277"/>
    <lineage>
        <taxon>Archaea</taxon>
        <taxon>Nitrososphaerota</taxon>
        <taxon>Conexivisphaeria</taxon>
        <taxon>Conexivisphaerales</taxon>
        <taxon>Conexivisphaeraceae</taxon>
        <taxon>Conexivisphaera</taxon>
    </lineage>
</organism>
<protein>
    <recommendedName>
        <fullName evidence="1">ACT domain-containing protein</fullName>
    </recommendedName>
</protein>
<dbReference type="InterPro" id="IPR045865">
    <property type="entry name" value="ACT-like_dom_sf"/>
</dbReference>
<dbReference type="Proteomes" id="UP000509448">
    <property type="component" value="Chromosome"/>
</dbReference>
<dbReference type="InterPro" id="IPR002912">
    <property type="entry name" value="ACT_dom"/>
</dbReference>
<sequence>MLREGLANASAVARSLRPRVESLVGAPVGEEAVLAALKRMRGSGEGGTGQQIARVLAASRLDLKTGLGKMVIRRSQQAADAVGELAARHRRIFLQVLQGISSYTIVYESRIRDEVARAVPPGSAIDESSGLAALTVVSPPEISNTPGVVSAILQRLASRGVNVEEVVSCHTDTIVIVRSEEGGRAFDAVQELISECRSLTGA</sequence>
<dbReference type="Gene3D" id="3.30.70.260">
    <property type="match status" value="1"/>
</dbReference>
<dbReference type="AlphaFoldDB" id="A0A4P2VG50"/>
<evidence type="ECO:0000313" key="2">
    <source>
        <dbReference type="EMBL" id="BBE42887.1"/>
    </source>
</evidence>
<keyword evidence="3" id="KW-1185">Reference proteome</keyword>
<name>A0A4P2VG50_9ARCH</name>
<dbReference type="EMBL" id="AP018732">
    <property type="protein sequence ID" value="BBE42887.1"/>
    <property type="molecule type" value="Genomic_DNA"/>
</dbReference>
<evidence type="ECO:0000259" key="1">
    <source>
        <dbReference type="PROSITE" id="PS51671"/>
    </source>
</evidence>